<proteinExistence type="predicted"/>
<dbReference type="Gene3D" id="2.60.120.10">
    <property type="entry name" value="Jelly Rolls"/>
    <property type="match status" value="1"/>
</dbReference>
<evidence type="ECO:0000256" key="1">
    <source>
        <dbReference type="ARBA" id="ARBA00023015"/>
    </source>
</evidence>
<dbReference type="InterPro" id="IPR003313">
    <property type="entry name" value="AraC-bd"/>
</dbReference>
<dbReference type="InterPro" id="IPR014710">
    <property type="entry name" value="RmlC-like_jellyroll"/>
</dbReference>
<sequence length="298" mass="34335">MKKIVNEQLHISNSNPVRTRFYRYKTFTYPWHFHGEYELMYVEKGQGQCLIGDSIAEYSDRCLLFFGSELPHCMQNFAAPSGADEAGGVSGVIVQFEKDFMHYSFSNYVQFLPIRNMLAQAGRGIVYRLADRPDLCEMIRSLPRSEGFDQILSLLRLLHALSLLPQKELVASPNYNPLSADFKDKKIEKIIAFLNKRYTQRISLNEIASYTAMNPASFCRYFKENTGKTLKEYILDMRIGYACKLLAVDRLNISQISLECGFETITHFNRSFKRITGITPTEYKRRTLYTGGEERPSA</sequence>
<dbReference type="SUPFAM" id="SSF51182">
    <property type="entry name" value="RmlC-like cupins"/>
    <property type="match status" value="1"/>
</dbReference>
<keyword evidence="8" id="KW-1185">Reference proteome</keyword>
<keyword evidence="3" id="KW-0804">Transcription</keyword>
<dbReference type="SUPFAM" id="SSF46689">
    <property type="entry name" value="Homeodomain-like"/>
    <property type="match status" value="2"/>
</dbReference>
<dbReference type="OrthoDB" id="2569619at2"/>
<dbReference type="PROSITE" id="PS01124">
    <property type="entry name" value="HTH_ARAC_FAMILY_2"/>
    <property type="match status" value="1"/>
</dbReference>
<gene>
    <name evidence="6" type="ORF">H7U35_02865</name>
    <name evidence="5" type="ORF">K8W02_12080</name>
</gene>
<keyword evidence="2" id="KW-0238">DNA-binding</keyword>
<dbReference type="EMBL" id="JACLYZ010000004">
    <property type="protein sequence ID" value="MBM6734173.1"/>
    <property type="molecule type" value="Genomic_DNA"/>
</dbReference>
<dbReference type="Pfam" id="PF02311">
    <property type="entry name" value="AraC_binding"/>
    <property type="match status" value="1"/>
</dbReference>
<accession>A0A921LF30</accession>
<dbReference type="InterPro" id="IPR018060">
    <property type="entry name" value="HTH_AraC"/>
</dbReference>
<dbReference type="InterPro" id="IPR011051">
    <property type="entry name" value="RmlC_Cupin_sf"/>
</dbReference>
<dbReference type="RefSeq" id="WP_072546377.1">
    <property type="nucleotide sequence ID" value="NZ_CAUDDV010000031.1"/>
</dbReference>
<evidence type="ECO:0000313" key="6">
    <source>
        <dbReference type="EMBL" id="MBM6734173.1"/>
    </source>
</evidence>
<evidence type="ECO:0000313" key="8">
    <source>
        <dbReference type="Proteomes" id="UP000766986"/>
    </source>
</evidence>
<dbReference type="Proteomes" id="UP000717835">
    <property type="component" value="Unassembled WGS sequence"/>
</dbReference>
<dbReference type="InterPro" id="IPR009057">
    <property type="entry name" value="Homeodomain-like_sf"/>
</dbReference>
<reference evidence="6 8" key="3">
    <citation type="journal article" date="2021" name="Sci. Rep.">
        <title>The distribution of antibiotic resistance genes in chicken gut microbiota commensals.</title>
        <authorList>
            <person name="Juricova H."/>
            <person name="Matiasovicova J."/>
            <person name="Kubasova T."/>
            <person name="Cejkova D."/>
            <person name="Rychlik I."/>
        </authorList>
    </citation>
    <scope>NUCLEOTIDE SEQUENCE [LARGE SCALE GENOMIC DNA]</scope>
    <source>
        <strain evidence="6 8">An772</strain>
    </source>
</reference>
<reference evidence="5" key="4">
    <citation type="submission" date="2021-09" db="EMBL/GenBank/DDBJ databases">
        <authorList>
            <person name="Gilroy R."/>
        </authorList>
    </citation>
    <scope>NUCLEOTIDE SEQUENCE</scope>
    <source>
        <strain evidence="5">CHK55-1828</strain>
    </source>
</reference>
<dbReference type="InterPro" id="IPR020449">
    <property type="entry name" value="Tscrpt_reg_AraC-type_HTH"/>
</dbReference>
<dbReference type="Gene3D" id="1.10.10.60">
    <property type="entry name" value="Homeodomain-like"/>
    <property type="match status" value="2"/>
</dbReference>
<comment type="caution">
    <text evidence="5">The sequence shown here is derived from an EMBL/GenBank/DDBJ whole genome shotgun (WGS) entry which is preliminary data.</text>
</comment>
<protein>
    <submittedName>
        <fullName evidence="5">AraC family transcriptional regulator</fullName>
    </submittedName>
    <submittedName>
        <fullName evidence="6">Helix-turn-helix transcriptional regulator</fullName>
    </submittedName>
</protein>
<evidence type="ECO:0000313" key="5">
    <source>
        <dbReference type="EMBL" id="HJF93102.1"/>
    </source>
</evidence>
<dbReference type="PROSITE" id="PS00041">
    <property type="entry name" value="HTH_ARAC_FAMILY_1"/>
    <property type="match status" value="1"/>
</dbReference>
<dbReference type="EMBL" id="DYVX01000097">
    <property type="protein sequence ID" value="HJF93102.1"/>
    <property type="molecule type" value="Genomic_DNA"/>
</dbReference>
<feature type="domain" description="HTH araC/xylS-type" evidence="4">
    <location>
        <begin position="188"/>
        <end position="286"/>
    </location>
</feature>
<dbReference type="Pfam" id="PF12833">
    <property type="entry name" value="HTH_18"/>
    <property type="match status" value="1"/>
</dbReference>
<dbReference type="InterPro" id="IPR018062">
    <property type="entry name" value="HTH_AraC-typ_CS"/>
</dbReference>
<dbReference type="SMART" id="SM00342">
    <property type="entry name" value="HTH_ARAC"/>
    <property type="match status" value="1"/>
</dbReference>
<reference evidence="5" key="2">
    <citation type="journal article" date="2021" name="PeerJ">
        <title>Extensive microbial diversity within the chicken gut microbiome revealed by metagenomics and culture.</title>
        <authorList>
            <person name="Gilroy R."/>
            <person name="Ravi A."/>
            <person name="Getino M."/>
            <person name="Pursley I."/>
            <person name="Horton D.L."/>
            <person name="Alikhan N.F."/>
            <person name="Baker D."/>
            <person name="Gharbi K."/>
            <person name="Hall N."/>
            <person name="Watson M."/>
            <person name="Adriaenssens E.M."/>
            <person name="Foster-Nyarko E."/>
            <person name="Jarju S."/>
            <person name="Secka A."/>
            <person name="Antonio M."/>
            <person name="Oren A."/>
            <person name="Chaudhuri R.R."/>
            <person name="La Ragione R."/>
            <person name="Hildebrand F."/>
            <person name="Pallen M.J."/>
        </authorList>
    </citation>
    <scope>NUCLEOTIDE SEQUENCE</scope>
    <source>
        <strain evidence="5">CHK55-1828</strain>
    </source>
</reference>
<keyword evidence="1" id="KW-0805">Transcription regulation</keyword>
<dbReference type="GO" id="GO:0043565">
    <property type="term" value="F:sequence-specific DNA binding"/>
    <property type="evidence" value="ECO:0007669"/>
    <property type="project" value="InterPro"/>
</dbReference>
<reference evidence="6" key="1">
    <citation type="submission" date="2020-08" db="EMBL/GenBank/DDBJ databases">
        <authorList>
            <person name="Cejkova D."/>
            <person name="Kubasova T."/>
            <person name="Jahodarova E."/>
            <person name="Rychlik I."/>
        </authorList>
    </citation>
    <scope>NUCLEOTIDE SEQUENCE</scope>
    <source>
        <strain evidence="6">An772</strain>
    </source>
</reference>
<evidence type="ECO:0000259" key="4">
    <source>
        <dbReference type="PROSITE" id="PS01124"/>
    </source>
</evidence>
<dbReference type="PANTHER" id="PTHR43280:SF34">
    <property type="entry name" value="ARAC-FAMILY TRANSCRIPTIONAL REGULATOR"/>
    <property type="match status" value="1"/>
</dbReference>
<evidence type="ECO:0000256" key="2">
    <source>
        <dbReference type="ARBA" id="ARBA00023125"/>
    </source>
</evidence>
<name>A0A921LF30_9BACT</name>
<organism evidence="5 7">
    <name type="scientific">Mediterranea massiliensis</name>
    <dbReference type="NCBI Taxonomy" id="1841865"/>
    <lineage>
        <taxon>Bacteria</taxon>
        <taxon>Pseudomonadati</taxon>
        <taxon>Bacteroidota</taxon>
        <taxon>Bacteroidia</taxon>
        <taxon>Bacteroidales</taxon>
        <taxon>Bacteroidaceae</taxon>
        <taxon>Mediterranea</taxon>
    </lineage>
</organism>
<dbReference type="GO" id="GO:0003700">
    <property type="term" value="F:DNA-binding transcription factor activity"/>
    <property type="evidence" value="ECO:0007669"/>
    <property type="project" value="InterPro"/>
</dbReference>
<evidence type="ECO:0000313" key="7">
    <source>
        <dbReference type="Proteomes" id="UP000717835"/>
    </source>
</evidence>
<dbReference type="PRINTS" id="PR00032">
    <property type="entry name" value="HTHARAC"/>
</dbReference>
<dbReference type="PANTHER" id="PTHR43280">
    <property type="entry name" value="ARAC-FAMILY TRANSCRIPTIONAL REGULATOR"/>
    <property type="match status" value="1"/>
</dbReference>
<evidence type="ECO:0000256" key="3">
    <source>
        <dbReference type="ARBA" id="ARBA00023163"/>
    </source>
</evidence>
<dbReference type="Proteomes" id="UP000766986">
    <property type="component" value="Unassembled WGS sequence"/>
</dbReference>
<dbReference type="AlphaFoldDB" id="A0A921LF30"/>